<name>A0A8J7QEL1_9BACT</name>
<dbReference type="EMBL" id="JAFREP010000003">
    <property type="protein sequence ID" value="MBO1317528.1"/>
    <property type="molecule type" value="Genomic_DNA"/>
</dbReference>
<protein>
    <submittedName>
        <fullName evidence="1">Uncharacterized protein</fullName>
    </submittedName>
</protein>
<sequence length="193" mass="22148">MISCETAVQSYNLHYSMIKFVRFEGLLWSGDNLPLKLGSMGELVLTEIDLRDQETRTRRPAAWERGMLHAQFEPGVRYDLNFRLEYRAPFTTDLYGCDFSGIHPNHYRLHLDFALGNPATENDLLRVQLGNRQVDLSLARAQEFTFDTGPKVTLHREREAVSVKVEDRRIAPFSHPAFPVLSVIPCKENRKAG</sequence>
<organism evidence="1 2">
    <name type="scientific">Acanthopleuribacter pedis</name>
    <dbReference type="NCBI Taxonomy" id="442870"/>
    <lineage>
        <taxon>Bacteria</taxon>
        <taxon>Pseudomonadati</taxon>
        <taxon>Acidobacteriota</taxon>
        <taxon>Holophagae</taxon>
        <taxon>Acanthopleuribacterales</taxon>
        <taxon>Acanthopleuribacteraceae</taxon>
        <taxon>Acanthopleuribacter</taxon>
    </lineage>
</organism>
<reference evidence="1" key="1">
    <citation type="submission" date="2021-03" db="EMBL/GenBank/DDBJ databases">
        <authorList>
            <person name="Wang G."/>
        </authorList>
    </citation>
    <scope>NUCLEOTIDE SEQUENCE</scope>
    <source>
        <strain evidence="1">KCTC 12899</strain>
    </source>
</reference>
<dbReference type="RefSeq" id="WP_207856791.1">
    <property type="nucleotide sequence ID" value="NZ_JAFREP010000003.1"/>
</dbReference>
<evidence type="ECO:0000313" key="1">
    <source>
        <dbReference type="EMBL" id="MBO1317528.1"/>
    </source>
</evidence>
<dbReference type="Proteomes" id="UP000664417">
    <property type="component" value="Unassembled WGS sequence"/>
</dbReference>
<dbReference type="AlphaFoldDB" id="A0A8J7QEL1"/>
<gene>
    <name evidence="1" type="ORF">J3U88_03580</name>
</gene>
<comment type="caution">
    <text evidence="1">The sequence shown here is derived from an EMBL/GenBank/DDBJ whole genome shotgun (WGS) entry which is preliminary data.</text>
</comment>
<evidence type="ECO:0000313" key="2">
    <source>
        <dbReference type="Proteomes" id="UP000664417"/>
    </source>
</evidence>
<accession>A0A8J7QEL1</accession>
<keyword evidence="2" id="KW-1185">Reference proteome</keyword>
<proteinExistence type="predicted"/>